<dbReference type="InterPro" id="IPR000719">
    <property type="entry name" value="Prot_kinase_dom"/>
</dbReference>
<feature type="domain" description="Protein kinase" evidence="9">
    <location>
        <begin position="1"/>
        <end position="336"/>
    </location>
</feature>
<evidence type="ECO:0000256" key="5">
    <source>
        <dbReference type="ARBA" id="ARBA00022777"/>
    </source>
</evidence>
<dbReference type="Gene3D" id="3.30.200.20">
    <property type="entry name" value="Phosphorylase Kinase, domain 1"/>
    <property type="match status" value="1"/>
</dbReference>
<dbReference type="PANTHER" id="PTHR47634">
    <property type="entry name" value="PROTEIN KINASE DOMAIN-CONTAINING PROTEIN-RELATED"/>
    <property type="match status" value="1"/>
</dbReference>
<accession>A0AAF0IK03</accession>
<keyword evidence="2" id="KW-0723">Serine/threonine-protein kinase</keyword>
<name>A0AAF0IK03_9EURO</name>
<comment type="catalytic activity">
    <reaction evidence="7">
        <text>L-threonyl-[protein] + ATP = O-phospho-L-threonyl-[protein] + ADP + H(+)</text>
        <dbReference type="Rhea" id="RHEA:46608"/>
        <dbReference type="Rhea" id="RHEA-COMP:11060"/>
        <dbReference type="Rhea" id="RHEA-COMP:11605"/>
        <dbReference type="ChEBI" id="CHEBI:15378"/>
        <dbReference type="ChEBI" id="CHEBI:30013"/>
        <dbReference type="ChEBI" id="CHEBI:30616"/>
        <dbReference type="ChEBI" id="CHEBI:61977"/>
        <dbReference type="ChEBI" id="CHEBI:456216"/>
        <dbReference type="EC" id="2.7.11.1"/>
    </reaction>
</comment>
<evidence type="ECO:0000256" key="1">
    <source>
        <dbReference type="ARBA" id="ARBA00012513"/>
    </source>
</evidence>
<dbReference type="InterPro" id="IPR011009">
    <property type="entry name" value="Kinase-like_dom_sf"/>
</dbReference>
<organism evidence="10 11">
    <name type="scientific">Emydomyces testavorans</name>
    <dbReference type="NCBI Taxonomy" id="2070801"/>
    <lineage>
        <taxon>Eukaryota</taxon>
        <taxon>Fungi</taxon>
        <taxon>Dikarya</taxon>
        <taxon>Ascomycota</taxon>
        <taxon>Pezizomycotina</taxon>
        <taxon>Eurotiomycetes</taxon>
        <taxon>Eurotiomycetidae</taxon>
        <taxon>Onygenales</taxon>
        <taxon>Nannizziopsiaceae</taxon>
        <taxon>Emydomyces</taxon>
    </lineage>
</organism>
<dbReference type="EC" id="2.7.11.1" evidence="1"/>
<dbReference type="InterPro" id="IPR051334">
    <property type="entry name" value="SRPK"/>
</dbReference>
<proteinExistence type="predicted"/>
<evidence type="ECO:0000256" key="8">
    <source>
        <dbReference type="ARBA" id="ARBA00048679"/>
    </source>
</evidence>
<reference evidence="10" key="1">
    <citation type="submission" date="2023-03" db="EMBL/GenBank/DDBJ databases">
        <title>Emydomyces testavorans Genome Sequence.</title>
        <authorList>
            <person name="Hoyer L."/>
        </authorList>
    </citation>
    <scope>NUCLEOTIDE SEQUENCE</scope>
    <source>
        <strain evidence="10">16-2883</strain>
    </source>
</reference>
<dbReference type="SUPFAM" id="SSF56112">
    <property type="entry name" value="Protein kinase-like (PK-like)"/>
    <property type="match status" value="1"/>
</dbReference>
<keyword evidence="3" id="KW-0808">Transferase</keyword>
<evidence type="ECO:0000313" key="11">
    <source>
        <dbReference type="Proteomes" id="UP001219355"/>
    </source>
</evidence>
<dbReference type="Proteomes" id="UP001219355">
    <property type="component" value="Chromosome 2"/>
</dbReference>
<evidence type="ECO:0000256" key="6">
    <source>
        <dbReference type="ARBA" id="ARBA00022840"/>
    </source>
</evidence>
<keyword evidence="11" id="KW-1185">Reference proteome</keyword>
<dbReference type="GO" id="GO:0005524">
    <property type="term" value="F:ATP binding"/>
    <property type="evidence" value="ECO:0007669"/>
    <property type="project" value="UniProtKB-KW"/>
</dbReference>
<sequence length="350" mass="39676">MLLLAYSIEDLIFTSRPSRASRYVAVKVYITHANLNRELEIYKHLNSASSNHPGRKCVRMLLDSFEIAGPHGTHTCLVHRPLGKSLLELMKLLDGGVLNKDLLKPAMRQVLGALYYLHEEAGVIHTDLQPSNILLGIKDDSILSKYEENELKHPVPRKVTPDRTIYVSRPLPVSFGIPVLCDLGEARLESEKNDDDIMPDIYRAPEVILGMHWDNQVDIWNAGMLTWDLFQAFHLFHARDPGGKLHDAYHLASIASVLGPPPSEFLKKSENSLRYWDENGHWRGLVPIPEHRPLDMLDQRLTGDDKQGFVSFLKKMLCWAPEDRATAGDLLLDPWLIEGMFKSRPPSANN</sequence>
<dbReference type="GO" id="GO:0000245">
    <property type="term" value="P:spliceosomal complex assembly"/>
    <property type="evidence" value="ECO:0007669"/>
    <property type="project" value="TreeGrafter"/>
</dbReference>
<keyword evidence="6" id="KW-0067">ATP-binding</keyword>
<evidence type="ECO:0000256" key="4">
    <source>
        <dbReference type="ARBA" id="ARBA00022741"/>
    </source>
</evidence>
<dbReference type="PANTHER" id="PTHR47634:SF9">
    <property type="entry name" value="PROTEIN KINASE DOMAIN-CONTAINING PROTEIN-RELATED"/>
    <property type="match status" value="1"/>
</dbReference>
<dbReference type="AlphaFoldDB" id="A0AAF0IK03"/>
<evidence type="ECO:0000256" key="2">
    <source>
        <dbReference type="ARBA" id="ARBA00022527"/>
    </source>
</evidence>
<evidence type="ECO:0000259" key="9">
    <source>
        <dbReference type="PROSITE" id="PS50011"/>
    </source>
</evidence>
<dbReference type="GO" id="GO:0005737">
    <property type="term" value="C:cytoplasm"/>
    <property type="evidence" value="ECO:0007669"/>
    <property type="project" value="TreeGrafter"/>
</dbReference>
<comment type="catalytic activity">
    <reaction evidence="8">
        <text>L-seryl-[protein] + ATP = O-phospho-L-seryl-[protein] + ADP + H(+)</text>
        <dbReference type="Rhea" id="RHEA:17989"/>
        <dbReference type="Rhea" id="RHEA-COMP:9863"/>
        <dbReference type="Rhea" id="RHEA-COMP:11604"/>
        <dbReference type="ChEBI" id="CHEBI:15378"/>
        <dbReference type="ChEBI" id="CHEBI:29999"/>
        <dbReference type="ChEBI" id="CHEBI:30616"/>
        <dbReference type="ChEBI" id="CHEBI:83421"/>
        <dbReference type="ChEBI" id="CHEBI:456216"/>
        <dbReference type="EC" id="2.7.11.1"/>
    </reaction>
</comment>
<evidence type="ECO:0000313" key="10">
    <source>
        <dbReference type="EMBL" id="WEW57329.1"/>
    </source>
</evidence>
<dbReference type="GO" id="GO:0050684">
    <property type="term" value="P:regulation of mRNA processing"/>
    <property type="evidence" value="ECO:0007669"/>
    <property type="project" value="TreeGrafter"/>
</dbReference>
<dbReference type="Pfam" id="PF00069">
    <property type="entry name" value="Pkinase"/>
    <property type="match status" value="2"/>
</dbReference>
<dbReference type="Gene3D" id="1.10.510.10">
    <property type="entry name" value="Transferase(Phosphotransferase) domain 1"/>
    <property type="match status" value="1"/>
</dbReference>
<dbReference type="SMART" id="SM00220">
    <property type="entry name" value="S_TKc"/>
    <property type="match status" value="1"/>
</dbReference>
<evidence type="ECO:0000256" key="3">
    <source>
        <dbReference type="ARBA" id="ARBA00022679"/>
    </source>
</evidence>
<keyword evidence="5" id="KW-0418">Kinase</keyword>
<gene>
    <name evidence="10" type="ORF">PRK78_002794</name>
</gene>
<evidence type="ECO:0000256" key="7">
    <source>
        <dbReference type="ARBA" id="ARBA00047899"/>
    </source>
</evidence>
<dbReference type="PROSITE" id="PS50011">
    <property type="entry name" value="PROTEIN_KINASE_DOM"/>
    <property type="match status" value="1"/>
</dbReference>
<keyword evidence="4" id="KW-0547">Nucleotide-binding</keyword>
<dbReference type="EMBL" id="CP120628">
    <property type="protein sequence ID" value="WEW57329.1"/>
    <property type="molecule type" value="Genomic_DNA"/>
</dbReference>
<dbReference type="GO" id="GO:0005634">
    <property type="term" value="C:nucleus"/>
    <property type="evidence" value="ECO:0007669"/>
    <property type="project" value="TreeGrafter"/>
</dbReference>
<dbReference type="GO" id="GO:0004674">
    <property type="term" value="F:protein serine/threonine kinase activity"/>
    <property type="evidence" value="ECO:0007669"/>
    <property type="project" value="UniProtKB-KW"/>
</dbReference>
<protein>
    <recommendedName>
        <fullName evidence="1">non-specific serine/threonine protein kinase</fullName>
        <ecNumber evidence="1">2.7.11.1</ecNumber>
    </recommendedName>
</protein>